<sequence length="63" mass="7202">MLRFPSIECLFKFQERSKPATNLEAGYVWPSLLCYQALSSISLIGQWTLEGKMNLTNGKAKYE</sequence>
<dbReference type="AlphaFoldDB" id="A0A0V1C8W0"/>
<gene>
    <name evidence="1" type="ORF">T03_5279</name>
</gene>
<dbReference type="EMBL" id="JYDI01000354">
    <property type="protein sequence ID" value="KRY45496.1"/>
    <property type="molecule type" value="Genomic_DNA"/>
</dbReference>
<protein>
    <submittedName>
        <fullName evidence="1">Uncharacterized protein</fullName>
    </submittedName>
</protein>
<organism evidence="1 2">
    <name type="scientific">Trichinella britovi</name>
    <name type="common">Parasitic roundworm</name>
    <dbReference type="NCBI Taxonomy" id="45882"/>
    <lineage>
        <taxon>Eukaryota</taxon>
        <taxon>Metazoa</taxon>
        <taxon>Ecdysozoa</taxon>
        <taxon>Nematoda</taxon>
        <taxon>Enoplea</taxon>
        <taxon>Dorylaimia</taxon>
        <taxon>Trichinellida</taxon>
        <taxon>Trichinellidae</taxon>
        <taxon>Trichinella</taxon>
    </lineage>
</organism>
<reference evidence="1 2" key="1">
    <citation type="submission" date="2015-01" db="EMBL/GenBank/DDBJ databases">
        <title>Evolution of Trichinella species and genotypes.</title>
        <authorList>
            <person name="Korhonen P.K."/>
            <person name="Edoardo P."/>
            <person name="Giuseppe L.R."/>
            <person name="Gasser R.B."/>
        </authorList>
    </citation>
    <scope>NUCLEOTIDE SEQUENCE [LARGE SCALE GENOMIC DNA]</scope>
    <source>
        <strain evidence="1">ISS120</strain>
    </source>
</reference>
<accession>A0A0V1C8W0</accession>
<comment type="caution">
    <text evidence="1">The sequence shown here is derived from an EMBL/GenBank/DDBJ whole genome shotgun (WGS) entry which is preliminary data.</text>
</comment>
<keyword evidence="2" id="KW-1185">Reference proteome</keyword>
<dbReference type="Proteomes" id="UP000054653">
    <property type="component" value="Unassembled WGS sequence"/>
</dbReference>
<name>A0A0V1C8W0_TRIBR</name>
<evidence type="ECO:0000313" key="1">
    <source>
        <dbReference type="EMBL" id="KRY45496.1"/>
    </source>
</evidence>
<evidence type="ECO:0000313" key="2">
    <source>
        <dbReference type="Proteomes" id="UP000054653"/>
    </source>
</evidence>
<proteinExistence type="predicted"/>